<dbReference type="Proteomes" id="UP000235388">
    <property type="component" value="Unassembled WGS sequence"/>
</dbReference>
<dbReference type="InterPro" id="IPR011545">
    <property type="entry name" value="DEAD/DEAH_box_helicase_dom"/>
</dbReference>
<evidence type="ECO:0000256" key="2">
    <source>
        <dbReference type="ARBA" id="ARBA00023125"/>
    </source>
</evidence>
<dbReference type="GO" id="GO:0009378">
    <property type="term" value="F:four-way junction helicase activity"/>
    <property type="evidence" value="ECO:0007669"/>
    <property type="project" value="TreeGrafter"/>
</dbReference>
<dbReference type="PANTHER" id="PTHR13710:SF105">
    <property type="entry name" value="ATP-DEPENDENT DNA HELICASE Q1"/>
    <property type="match status" value="1"/>
</dbReference>
<dbReference type="SMART" id="SM00487">
    <property type="entry name" value="DEXDc"/>
    <property type="match status" value="1"/>
</dbReference>
<dbReference type="GO" id="GO:0005694">
    <property type="term" value="C:chromosome"/>
    <property type="evidence" value="ECO:0007669"/>
    <property type="project" value="TreeGrafter"/>
</dbReference>
<feature type="domain" description="Helicase ATP-binding" evidence="7">
    <location>
        <begin position="57"/>
        <end position="251"/>
    </location>
</feature>
<dbReference type="GO" id="GO:0000724">
    <property type="term" value="P:double-strand break repair via homologous recombination"/>
    <property type="evidence" value="ECO:0007669"/>
    <property type="project" value="TreeGrafter"/>
</dbReference>
<evidence type="ECO:0000256" key="1">
    <source>
        <dbReference type="ARBA" id="ARBA00005446"/>
    </source>
</evidence>
<dbReference type="OrthoDB" id="5409596at2759"/>
<comment type="similarity">
    <text evidence="1">Belongs to the helicase family. RecQ subfamily.</text>
</comment>
<feature type="region of interest" description="Disordered" evidence="6">
    <location>
        <begin position="632"/>
        <end position="702"/>
    </location>
</feature>
<feature type="compositionally biased region" description="Polar residues" evidence="6">
    <location>
        <begin position="632"/>
        <end position="654"/>
    </location>
</feature>
<dbReference type="Gene3D" id="3.40.50.300">
    <property type="entry name" value="P-loop containing nucleotide triphosphate hydrolases"/>
    <property type="match status" value="2"/>
</dbReference>
<keyword evidence="2" id="KW-0238">DNA-binding</keyword>
<comment type="catalytic activity">
    <reaction evidence="4">
        <text>Couples ATP hydrolysis with the unwinding of duplex DNA by translocating in the 3'-5' direction.</text>
        <dbReference type="EC" id="5.6.2.4"/>
    </reaction>
</comment>
<keyword evidence="9" id="KW-1185">Reference proteome</keyword>
<feature type="compositionally biased region" description="Polar residues" evidence="6">
    <location>
        <begin position="688"/>
        <end position="702"/>
    </location>
</feature>
<dbReference type="GO" id="GO:0003677">
    <property type="term" value="F:DNA binding"/>
    <property type="evidence" value="ECO:0007669"/>
    <property type="project" value="UniProtKB-KW"/>
</dbReference>
<dbReference type="EMBL" id="PGCJ01000891">
    <property type="protein sequence ID" value="PLW15609.1"/>
    <property type="molecule type" value="Genomic_DNA"/>
</dbReference>
<feature type="compositionally biased region" description="Basic and acidic residues" evidence="6">
    <location>
        <begin position="664"/>
        <end position="687"/>
    </location>
</feature>
<gene>
    <name evidence="8" type="ORF">PCANC_24117</name>
</gene>
<dbReference type="InterPro" id="IPR014001">
    <property type="entry name" value="Helicase_ATP-bd"/>
</dbReference>
<sequence length="702" mass="78445">MSTNPPKVTAKESQSLTGVNVYKKVSEMNNHNLSKHINQLALVFYAQASKPLQVETVINLVNGRNTFLLAGTGFGKSEIAEIYYRLIPKKQSAVILTLNPLNTLGDNQVLEKQGAGFTAINLSKKNFNPETAREIRTGVYQFIYLSPKIFLNNKLWDEIYFCTKFQLRLGLVVVDEAHMIFIWGLVTSCKGTNSSSVHIRHADSGLFRPSYGNLGAHLLFRNKKPILLLSATCWPIAVAAILKSLKLDNDSLDIIRGELTRPELRIIRVTMSKSLASSLDVIRVFPSAQDVSNEDMVPCLVYSGSRNQTMTVLEVIDCAQETIGEAYKPRSPCARQYHSCTGDPDKIDNVNDYANNMYPVFSCTMALGLGQNWSRVRMVVHMGRGDPANISQMIGRCGCDGRPGLAILFVEKNRKNGKNSVDQFPPTPVDEDRMDALAVTPTYMNINLMERKREMKAGFPPCVCSNCAPTKAASLMDNILFASNNNFDNIMNDNFVPPRIVNLKPKYPAWHSGIRKRKFSKPTWVSLDKFRGHMIREISNLFKSKNGCDGELDALDLFGITEAECLVTHLHCVQTRRHVRKFIGGECIPGQLDLLFSLITQFKESGSTNNNEQTRLPPKKFARLKFEDTSQYPCHVSSQPSSQQGTEKTGTQPPTKKMIAAEASRLKKEAKARLNQLDAEKKEERKQQIAQIMSNAKSAHSG</sequence>
<name>A0A2N5SQV2_9BASI</name>
<dbReference type="AlphaFoldDB" id="A0A2N5SQV2"/>
<evidence type="ECO:0000256" key="6">
    <source>
        <dbReference type="SAM" id="MobiDB-lite"/>
    </source>
</evidence>
<evidence type="ECO:0000256" key="3">
    <source>
        <dbReference type="ARBA" id="ARBA00023235"/>
    </source>
</evidence>
<accession>A0A2N5SQV2</accession>
<dbReference type="PANTHER" id="PTHR13710">
    <property type="entry name" value="DNA HELICASE RECQ FAMILY MEMBER"/>
    <property type="match status" value="1"/>
</dbReference>
<keyword evidence="3" id="KW-0413">Isomerase</keyword>
<dbReference type="STRING" id="200324.A0A2N5SQV2"/>
<dbReference type="GO" id="GO:0005524">
    <property type="term" value="F:ATP binding"/>
    <property type="evidence" value="ECO:0007669"/>
    <property type="project" value="InterPro"/>
</dbReference>
<reference evidence="8 9" key="1">
    <citation type="submission" date="2017-11" db="EMBL/GenBank/DDBJ databases">
        <title>De novo assembly and phasing of dikaryotic genomes from two isolates of Puccinia coronata f. sp. avenae, the causal agent of oat crown rust.</title>
        <authorList>
            <person name="Miller M.E."/>
            <person name="Zhang Y."/>
            <person name="Omidvar V."/>
            <person name="Sperschneider J."/>
            <person name="Schwessinger B."/>
            <person name="Raley C."/>
            <person name="Palmer J.M."/>
            <person name="Garnica D."/>
            <person name="Upadhyaya N."/>
            <person name="Rathjen J."/>
            <person name="Taylor J.M."/>
            <person name="Park R.F."/>
            <person name="Dodds P.N."/>
            <person name="Hirsch C.D."/>
            <person name="Kianian S.F."/>
            <person name="Figueroa M."/>
        </authorList>
    </citation>
    <scope>NUCLEOTIDE SEQUENCE [LARGE SCALE GENOMIC DNA]</scope>
    <source>
        <strain evidence="8">12NC29</strain>
    </source>
</reference>
<comment type="caution">
    <text evidence="8">The sequence shown here is derived from an EMBL/GenBank/DDBJ whole genome shotgun (WGS) entry which is preliminary data.</text>
</comment>
<evidence type="ECO:0000256" key="4">
    <source>
        <dbReference type="ARBA" id="ARBA00034617"/>
    </source>
</evidence>
<evidence type="ECO:0000259" key="7">
    <source>
        <dbReference type="PROSITE" id="PS51192"/>
    </source>
</evidence>
<dbReference type="InterPro" id="IPR027417">
    <property type="entry name" value="P-loop_NTPase"/>
</dbReference>
<evidence type="ECO:0000256" key="5">
    <source>
        <dbReference type="ARBA" id="ARBA00034808"/>
    </source>
</evidence>
<dbReference type="SUPFAM" id="SSF52540">
    <property type="entry name" value="P-loop containing nucleoside triphosphate hydrolases"/>
    <property type="match status" value="1"/>
</dbReference>
<dbReference type="Pfam" id="PF00270">
    <property type="entry name" value="DEAD"/>
    <property type="match status" value="1"/>
</dbReference>
<dbReference type="PROSITE" id="PS51192">
    <property type="entry name" value="HELICASE_ATP_BIND_1"/>
    <property type="match status" value="1"/>
</dbReference>
<evidence type="ECO:0000313" key="8">
    <source>
        <dbReference type="EMBL" id="PLW15609.1"/>
    </source>
</evidence>
<evidence type="ECO:0000313" key="9">
    <source>
        <dbReference type="Proteomes" id="UP000235388"/>
    </source>
</evidence>
<dbReference type="GO" id="GO:0043138">
    <property type="term" value="F:3'-5' DNA helicase activity"/>
    <property type="evidence" value="ECO:0007669"/>
    <property type="project" value="UniProtKB-EC"/>
</dbReference>
<organism evidence="8 9">
    <name type="scientific">Puccinia coronata f. sp. avenae</name>
    <dbReference type="NCBI Taxonomy" id="200324"/>
    <lineage>
        <taxon>Eukaryota</taxon>
        <taxon>Fungi</taxon>
        <taxon>Dikarya</taxon>
        <taxon>Basidiomycota</taxon>
        <taxon>Pucciniomycotina</taxon>
        <taxon>Pucciniomycetes</taxon>
        <taxon>Pucciniales</taxon>
        <taxon>Pucciniaceae</taxon>
        <taxon>Puccinia</taxon>
    </lineage>
</organism>
<dbReference type="GO" id="GO:0005737">
    <property type="term" value="C:cytoplasm"/>
    <property type="evidence" value="ECO:0007669"/>
    <property type="project" value="TreeGrafter"/>
</dbReference>
<dbReference type="EC" id="5.6.2.4" evidence="5"/>
<proteinExistence type="inferred from homology"/>
<protein>
    <recommendedName>
        <fullName evidence="5">DNA 3'-5' helicase</fullName>
        <ecNumber evidence="5">5.6.2.4</ecNumber>
    </recommendedName>
</protein>